<evidence type="ECO:0000313" key="3">
    <source>
        <dbReference type="EMBL" id="KAG1371242.1"/>
    </source>
</evidence>
<dbReference type="Proteomes" id="UP000797356">
    <property type="component" value="Chromosome 16"/>
</dbReference>
<proteinExistence type="predicted"/>
<feature type="coiled-coil region" evidence="1">
    <location>
        <begin position="56"/>
        <end position="83"/>
    </location>
</feature>
<sequence length="108" mass="11974">MAGADPAPSSPAVASLPSPPVRGSVACGLRRRSIFKRQGIGSRCDGNPGSELNESWSELLLKLRELKENLRNWRSKLDAQVKTYKDELSERKKTLKTELEPLSPNSRN</sequence>
<feature type="region of interest" description="Disordered" evidence="2">
    <location>
        <begin position="1"/>
        <end position="22"/>
    </location>
</feature>
<organism evidence="3 4">
    <name type="scientific">Cocos nucifera</name>
    <name type="common">Coconut palm</name>
    <dbReference type="NCBI Taxonomy" id="13894"/>
    <lineage>
        <taxon>Eukaryota</taxon>
        <taxon>Viridiplantae</taxon>
        <taxon>Streptophyta</taxon>
        <taxon>Embryophyta</taxon>
        <taxon>Tracheophyta</taxon>
        <taxon>Spermatophyta</taxon>
        <taxon>Magnoliopsida</taxon>
        <taxon>Liliopsida</taxon>
        <taxon>Arecaceae</taxon>
        <taxon>Arecoideae</taxon>
        <taxon>Cocoseae</taxon>
        <taxon>Attaleinae</taxon>
        <taxon>Cocos</taxon>
    </lineage>
</organism>
<accession>A0A8K0NDY7</accession>
<reference evidence="3" key="2">
    <citation type="submission" date="2019-07" db="EMBL/GenBank/DDBJ databases">
        <authorList>
            <person name="Yang Y."/>
            <person name="Bocs S."/>
            <person name="Baudouin L."/>
        </authorList>
    </citation>
    <scope>NUCLEOTIDE SEQUENCE</scope>
    <source>
        <tissue evidence="3">Spear leaf of Hainan Tall coconut</tissue>
    </source>
</reference>
<feature type="compositionally biased region" description="Low complexity" evidence="2">
    <location>
        <begin position="1"/>
        <end position="16"/>
    </location>
</feature>
<keyword evidence="1" id="KW-0175">Coiled coil</keyword>
<name>A0A8K0NDY7_COCNU</name>
<reference evidence="3" key="1">
    <citation type="journal article" date="2017" name="Gigascience">
        <title>The genome draft of coconut (Cocos nucifera).</title>
        <authorList>
            <person name="Xiao Y."/>
            <person name="Xu P."/>
            <person name="Fan H."/>
            <person name="Baudouin L."/>
            <person name="Xia W."/>
            <person name="Bocs S."/>
            <person name="Xu J."/>
            <person name="Li Q."/>
            <person name="Guo A."/>
            <person name="Zhou L."/>
            <person name="Li J."/>
            <person name="Wu Y."/>
            <person name="Ma Z."/>
            <person name="Armero A."/>
            <person name="Issali A.E."/>
            <person name="Liu N."/>
            <person name="Peng M."/>
            <person name="Yang Y."/>
        </authorList>
    </citation>
    <scope>NUCLEOTIDE SEQUENCE</scope>
    <source>
        <tissue evidence="3">Spear leaf of Hainan Tall coconut</tissue>
    </source>
</reference>
<gene>
    <name evidence="3" type="ORF">COCNU_16G003360</name>
</gene>
<dbReference type="PANTHER" id="PTHR34681">
    <property type="entry name" value="UVEAL AUTOANTIGEN WITH COILED-COIL/ANKYRIN"/>
    <property type="match status" value="1"/>
</dbReference>
<protein>
    <submittedName>
        <fullName evidence="3">Putative CAP-Gly domain-containing linker protein 1</fullName>
    </submittedName>
</protein>
<dbReference type="EMBL" id="CM017887">
    <property type="protein sequence ID" value="KAG1371242.1"/>
    <property type="molecule type" value="Genomic_DNA"/>
</dbReference>
<keyword evidence="4" id="KW-1185">Reference proteome</keyword>
<dbReference type="AlphaFoldDB" id="A0A8K0NDY7"/>
<dbReference type="PANTHER" id="PTHR34681:SF2">
    <property type="entry name" value="UVEAL AUTOANTIGEN WITH COILED-COIL_ANKYRIN"/>
    <property type="match status" value="1"/>
</dbReference>
<evidence type="ECO:0000256" key="1">
    <source>
        <dbReference type="SAM" id="Coils"/>
    </source>
</evidence>
<comment type="caution">
    <text evidence="3">The sequence shown here is derived from an EMBL/GenBank/DDBJ whole genome shotgun (WGS) entry which is preliminary data.</text>
</comment>
<evidence type="ECO:0000256" key="2">
    <source>
        <dbReference type="SAM" id="MobiDB-lite"/>
    </source>
</evidence>
<evidence type="ECO:0000313" key="4">
    <source>
        <dbReference type="Proteomes" id="UP000797356"/>
    </source>
</evidence>